<evidence type="ECO:0000256" key="6">
    <source>
        <dbReference type="ARBA" id="ARBA00023136"/>
    </source>
</evidence>
<comment type="subcellular location">
    <subcellularLocation>
        <location evidence="1">Cell membrane</location>
        <topology evidence="1">Multi-pass membrane protein</topology>
    </subcellularLocation>
</comment>
<dbReference type="PANTHER" id="PTHR34582">
    <property type="entry name" value="UPF0702 TRANSMEMBRANE PROTEIN YCAP"/>
    <property type="match status" value="1"/>
</dbReference>
<keyword evidence="11" id="KW-1185">Reference proteome</keyword>
<proteinExistence type="inferred from homology"/>
<dbReference type="RefSeq" id="WP_094265509.1">
    <property type="nucleotide sequence ID" value="NZ_NOWF01000011.1"/>
</dbReference>
<dbReference type="GO" id="GO:0005886">
    <property type="term" value="C:plasma membrane"/>
    <property type="evidence" value="ECO:0007669"/>
    <property type="project" value="UniProtKB-SubCell"/>
</dbReference>
<dbReference type="EMBL" id="NOWF01000011">
    <property type="protein sequence ID" value="OYD06493.1"/>
    <property type="molecule type" value="Genomic_DNA"/>
</dbReference>
<evidence type="ECO:0000256" key="3">
    <source>
        <dbReference type="ARBA" id="ARBA00022475"/>
    </source>
</evidence>
<evidence type="ECO:0000256" key="4">
    <source>
        <dbReference type="ARBA" id="ARBA00022692"/>
    </source>
</evidence>
<dbReference type="InterPro" id="IPR023090">
    <property type="entry name" value="UPF0702_alpha/beta_dom_sf"/>
</dbReference>
<dbReference type="Proteomes" id="UP000215459">
    <property type="component" value="Unassembled WGS sequence"/>
</dbReference>
<feature type="domain" description="YetF-like N-terminal transmembrane" evidence="9">
    <location>
        <begin position="12"/>
        <end position="78"/>
    </location>
</feature>
<reference evidence="10 11" key="1">
    <citation type="submission" date="2017-07" db="EMBL/GenBank/DDBJ databases">
        <title>The genome sequence of Paludifilum halophilum highlights mechanisms for microbial adaptation to high salt environemnts.</title>
        <authorList>
            <person name="Belbahri L."/>
        </authorList>
    </citation>
    <scope>NUCLEOTIDE SEQUENCE [LARGE SCALE GENOMIC DNA]</scope>
    <source>
        <strain evidence="10 11">DSM 102817</strain>
    </source>
</reference>
<dbReference type="InterPro" id="IPR048454">
    <property type="entry name" value="YetF_N"/>
</dbReference>
<keyword evidence="3" id="KW-1003">Cell membrane</keyword>
<evidence type="ECO:0000313" key="10">
    <source>
        <dbReference type="EMBL" id="OYD06493.1"/>
    </source>
</evidence>
<evidence type="ECO:0000313" key="11">
    <source>
        <dbReference type="Proteomes" id="UP000215459"/>
    </source>
</evidence>
<dbReference type="InterPro" id="IPR007353">
    <property type="entry name" value="DUF421"/>
</dbReference>
<dbReference type="Gene3D" id="3.30.240.20">
    <property type="entry name" value="bsu07140 like domains"/>
    <property type="match status" value="2"/>
</dbReference>
<keyword evidence="5 7" id="KW-1133">Transmembrane helix</keyword>
<evidence type="ECO:0000256" key="5">
    <source>
        <dbReference type="ARBA" id="ARBA00022989"/>
    </source>
</evidence>
<accession>A0A235B2J0</accession>
<evidence type="ECO:0000259" key="8">
    <source>
        <dbReference type="Pfam" id="PF04239"/>
    </source>
</evidence>
<dbReference type="PANTHER" id="PTHR34582:SF6">
    <property type="entry name" value="UPF0702 TRANSMEMBRANE PROTEIN YCAP"/>
    <property type="match status" value="1"/>
</dbReference>
<dbReference type="Pfam" id="PF20730">
    <property type="entry name" value="YetF_N"/>
    <property type="match status" value="1"/>
</dbReference>
<evidence type="ECO:0000259" key="9">
    <source>
        <dbReference type="Pfam" id="PF20730"/>
    </source>
</evidence>
<keyword evidence="4 7" id="KW-0812">Transmembrane</keyword>
<sequence length="244" mass="27610">MELDVLKEIPLILFRLVTIIPVLLFVALFMGRRAIGEMPVFDFLVIVVLGAVVGADIADPSIHHLPTLVTIMAIGIMQRMTSRWIVSSRKFGRLITFEPTIVIWKGNILEKNLWQVRYSIDNLLVMLREQHIFDLADVELGVVEPNGRLSVQLIPEEKVATKKDVQAPFPLSAQISFPVIVEGKVYEDVLSDLGLDLQWLRKQLREEGIEHEKDVLFASVNEEQKLTLSSKKGTFVPAPPTFHH</sequence>
<keyword evidence="6 7" id="KW-0472">Membrane</keyword>
<evidence type="ECO:0000256" key="1">
    <source>
        <dbReference type="ARBA" id="ARBA00004651"/>
    </source>
</evidence>
<protein>
    <submittedName>
        <fullName evidence="10">DUF421 domain-containing protein</fullName>
    </submittedName>
</protein>
<feature type="domain" description="YetF C-terminal" evidence="8">
    <location>
        <begin position="88"/>
        <end position="221"/>
    </location>
</feature>
<evidence type="ECO:0000256" key="2">
    <source>
        <dbReference type="ARBA" id="ARBA00006448"/>
    </source>
</evidence>
<comment type="caution">
    <text evidence="10">The sequence shown here is derived from an EMBL/GenBank/DDBJ whole genome shotgun (WGS) entry which is preliminary data.</text>
</comment>
<dbReference type="AlphaFoldDB" id="A0A235B2J0"/>
<dbReference type="Pfam" id="PF04239">
    <property type="entry name" value="DUF421"/>
    <property type="match status" value="1"/>
</dbReference>
<feature type="transmembrane region" description="Helical" evidence="7">
    <location>
        <begin position="12"/>
        <end position="31"/>
    </location>
</feature>
<comment type="similarity">
    <text evidence="2">Belongs to the UPF0702 family.</text>
</comment>
<dbReference type="OrthoDB" id="9778331at2"/>
<name>A0A235B2J0_9BACL</name>
<evidence type="ECO:0000256" key="7">
    <source>
        <dbReference type="SAM" id="Phobius"/>
    </source>
</evidence>
<organism evidence="10 11">
    <name type="scientific">Paludifilum halophilum</name>
    <dbReference type="NCBI Taxonomy" id="1642702"/>
    <lineage>
        <taxon>Bacteria</taxon>
        <taxon>Bacillati</taxon>
        <taxon>Bacillota</taxon>
        <taxon>Bacilli</taxon>
        <taxon>Bacillales</taxon>
        <taxon>Thermoactinomycetaceae</taxon>
        <taxon>Paludifilum</taxon>
    </lineage>
</organism>
<gene>
    <name evidence="10" type="ORF">CHM34_15430</name>
</gene>